<evidence type="ECO:0000256" key="1">
    <source>
        <dbReference type="ARBA" id="ARBA00004115"/>
    </source>
</evidence>
<dbReference type="EMBL" id="SKCS01000097">
    <property type="protein sequence ID" value="TNN17081.1"/>
    <property type="molecule type" value="Genomic_DNA"/>
</dbReference>
<keyword evidence="15" id="KW-1185">Reference proteome</keyword>
<keyword evidence="5" id="KW-0109">Calcium transport</keyword>
<sequence>MTSDFQLNRTQNYQLLAKSRRVLLRNVDVITLHHDRLAESRKGYRLPQLKCVGGSGFKYPQYYPKVVQCYNRGFDGHDVQWECKAELDKSVSLGSINVNCEGYDYPDDEFIVYDSCALEYELNVRSPIRVKRYNRYVVKFNCDYIFRSYLYYLYRFYVYLNKIGSQFYSYINKYLSGNITDRNNNIVIVLAKSGNYNRLLCNPVGAITTNTIPPVFRVAFYLFYCIAREIILFKVNLTLNS</sequence>
<evidence type="ECO:0000313" key="15">
    <source>
        <dbReference type="Proteomes" id="UP000311919"/>
    </source>
</evidence>
<reference evidence="14 15" key="1">
    <citation type="submission" date="2019-03" db="EMBL/GenBank/DDBJ databases">
        <title>An improved genome assembly of the fluke Schistosoma japonicum.</title>
        <authorList>
            <person name="Hu W."/>
            <person name="Luo F."/>
            <person name="Yin M."/>
            <person name="Mo X."/>
            <person name="Sun C."/>
            <person name="Wu Q."/>
            <person name="Zhu B."/>
            <person name="Xiang M."/>
            <person name="Wang J."/>
            <person name="Wang Y."/>
            <person name="Zhang T."/>
            <person name="Xu B."/>
            <person name="Zheng H."/>
            <person name="Feng Z."/>
        </authorList>
    </citation>
    <scope>NUCLEOTIDE SEQUENCE [LARGE SCALE GENOMIC DNA]</scope>
    <source>
        <strain evidence="14">HuSjv2</strain>
        <tissue evidence="14">Worms</tissue>
    </source>
</reference>
<evidence type="ECO:0000313" key="14">
    <source>
        <dbReference type="EMBL" id="TNN17081.1"/>
    </source>
</evidence>
<dbReference type="PANTHER" id="PTHR15929:SF0">
    <property type="entry name" value="STORE-OPERATED CALCIUM ENTRY-ASSOCIATED REGULATORY FACTOR"/>
    <property type="match status" value="1"/>
</dbReference>
<dbReference type="GO" id="GO:2001256">
    <property type="term" value="P:regulation of store-operated calcium entry"/>
    <property type="evidence" value="ECO:0007669"/>
    <property type="project" value="InterPro"/>
</dbReference>
<evidence type="ECO:0000256" key="3">
    <source>
        <dbReference type="ARBA" id="ARBA00016584"/>
    </source>
</evidence>
<keyword evidence="7" id="KW-0732">Signal</keyword>
<evidence type="ECO:0000256" key="7">
    <source>
        <dbReference type="ARBA" id="ARBA00022729"/>
    </source>
</evidence>
<protein>
    <recommendedName>
        <fullName evidence="3">Store-operated calcium entry-associated regulatory factor</fullName>
    </recommendedName>
    <alternativeName>
        <fullName evidence="13">Transmembrane protein 66</fullName>
    </alternativeName>
</protein>
<dbReference type="PANTHER" id="PTHR15929">
    <property type="entry name" value="STORE-OPERATED CALCIUM ENTRY-ASSOCIATED REGULATORY FACTOR"/>
    <property type="match status" value="1"/>
</dbReference>
<evidence type="ECO:0000256" key="2">
    <source>
        <dbReference type="ARBA" id="ARBA00006833"/>
    </source>
</evidence>
<dbReference type="AlphaFoldDB" id="A0A4Z2DKR6"/>
<keyword evidence="10" id="KW-1133">Transmembrane helix</keyword>
<evidence type="ECO:0000256" key="6">
    <source>
        <dbReference type="ARBA" id="ARBA00022692"/>
    </source>
</evidence>
<gene>
    <name evidence="14" type="ORF">EWB00_011366</name>
</gene>
<keyword evidence="6" id="KW-0812">Transmembrane</keyword>
<organism evidence="14 15">
    <name type="scientific">Schistosoma japonicum</name>
    <name type="common">Blood fluke</name>
    <dbReference type="NCBI Taxonomy" id="6182"/>
    <lineage>
        <taxon>Eukaryota</taxon>
        <taxon>Metazoa</taxon>
        <taxon>Spiralia</taxon>
        <taxon>Lophotrochozoa</taxon>
        <taxon>Platyhelminthes</taxon>
        <taxon>Trematoda</taxon>
        <taxon>Digenea</taxon>
        <taxon>Strigeidida</taxon>
        <taxon>Schistosomatoidea</taxon>
        <taxon>Schistosomatidae</taxon>
        <taxon>Schistosoma</taxon>
    </lineage>
</organism>
<name>A0A4Z2DKR6_SCHJA</name>
<evidence type="ECO:0000256" key="8">
    <source>
        <dbReference type="ARBA" id="ARBA00022824"/>
    </source>
</evidence>
<keyword evidence="4" id="KW-0813">Transport</keyword>
<keyword evidence="12" id="KW-0472">Membrane</keyword>
<keyword evidence="8" id="KW-0256">Endoplasmic reticulum</keyword>
<comment type="similarity">
    <text evidence="2">Belongs to the SARAF family.</text>
</comment>
<evidence type="ECO:0000256" key="10">
    <source>
        <dbReference type="ARBA" id="ARBA00022989"/>
    </source>
</evidence>
<evidence type="ECO:0000256" key="9">
    <source>
        <dbReference type="ARBA" id="ARBA00022837"/>
    </source>
</evidence>
<evidence type="ECO:0000256" key="13">
    <source>
        <dbReference type="ARBA" id="ARBA00031116"/>
    </source>
</evidence>
<dbReference type="Pfam" id="PF06682">
    <property type="entry name" value="SARAF"/>
    <property type="match status" value="1"/>
</dbReference>
<dbReference type="STRING" id="6182.A0A4Z2DKR6"/>
<dbReference type="GO" id="GO:0005789">
    <property type="term" value="C:endoplasmic reticulum membrane"/>
    <property type="evidence" value="ECO:0007669"/>
    <property type="project" value="UniProtKB-SubCell"/>
</dbReference>
<keyword evidence="11" id="KW-0406">Ion transport</keyword>
<dbReference type="Proteomes" id="UP000311919">
    <property type="component" value="Unassembled WGS sequence"/>
</dbReference>
<accession>A0A4Z2DKR6</accession>
<comment type="subcellular location">
    <subcellularLocation>
        <location evidence="1">Endoplasmic reticulum membrane</location>
        <topology evidence="1">Single-pass type I membrane protein</topology>
    </subcellularLocation>
</comment>
<dbReference type="InterPro" id="IPR009567">
    <property type="entry name" value="SARAF"/>
</dbReference>
<evidence type="ECO:0000256" key="4">
    <source>
        <dbReference type="ARBA" id="ARBA00022448"/>
    </source>
</evidence>
<comment type="caution">
    <text evidence="14">The sequence shown here is derived from an EMBL/GenBank/DDBJ whole genome shotgun (WGS) entry which is preliminary data.</text>
</comment>
<evidence type="ECO:0000256" key="12">
    <source>
        <dbReference type="ARBA" id="ARBA00023136"/>
    </source>
</evidence>
<proteinExistence type="inferred from homology"/>
<dbReference type="GO" id="GO:0006816">
    <property type="term" value="P:calcium ion transport"/>
    <property type="evidence" value="ECO:0007669"/>
    <property type="project" value="UniProtKB-KW"/>
</dbReference>
<evidence type="ECO:0000256" key="11">
    <source>
        <dbReference type="ARBA" id="ARBA00023065"/>
    </source>
</evidence>
<dbReference type="OrthoDB" id="20303at2759"/>
<keyword evidence="9" id="KW-0106">Calcium</keyword>
<evidence type="ECO:0000256" key="5">
    <source>
        <dbReference type="ARBA" id="ARBA00022568"/>
    </source>
</evidence>